<feature type="region of interest" description="Disordered" evidence="1">
    <location>
        <begin position="50"/>
        <end position="114"/>
    </location>
</feature>
<dbReference type="Proteomes" id="UP000027138">
    <property type="component" value="Unassembled WGS sequence"/>
</dbReference>
<proteinExistence type="predicted"/>
<gene>
    <name evidence="2" type="ORF">JCGZ_00474</name>
</gene>
<feature type="compositionally biased region" description="Basic and acidic residues" evidence="1">
    <location>
        <begin position="103"/>
        <end position="114"/>
    </location>
</feature>
<evidence type="ECO:0000313" key="3">
    <source>
        <dbReference type="Proteomes" id="UP000027138"/>
    </source>
</evidence>
<evidence type="ECO:0000256" key="1">
    <source>
        <dbReference type="SAM" id="MobiDB-lite"/>
    </source>
</evidence>
<reference evidence="2 3" key="1">
    <citation type="journal article" date="2014" name="PLoS ONE">
        <title>Global Analysis of Gene Expression Profiles in Physic Nut (Jatropha curcas L.) Seedlings Exposed to Salt Stress.</title>
        <authorList>
            <person name="Zhang L."/>
            <person name="Zhang C."/>
            <person name="Wu P."/>
            <person name="Chen Y."/>
            <person name="Li M."/>
            <person name="Jiang H."/>
            <person name="Wu G."/>
        </authorList>
    </citation>
    <scope>NUCLEOTIDE SEQUENCE [LARGE SCALE GENOMIC DNA]</scope>
    <source>
        <strain evidence="3">cv. GZQX0401</strain>
        <tissue evidence="2">Young leaves</tissue>
    </source>
</reference>
<feature type="compositionally biased region" description="Basic and acidic residues" evidence="1">
    <location>
        <begin position="75"/>
        <end position="88"/>
    </location>
</feature>
<name>A0A067LE59_JATCU</name>
<accession>A0A067LE59</accession>
<keyword evidence="3" id="KW-1185">Reference proteome</keyword>
<protein>
    <submittedName>
        <fullName evidence="2">Uncharacterized protein</fullName>
    </submittedName>
</protein>
<evidence type="ECO:0000313" key="2">
    <source>
        <dbReference type="EMBL" id="KDP42775.1"/>
    </source>
</evidence>
<sequence length="130" mass="14444">MGLVSQSIGIALGSHCTSTFNGVFVEPSQTSIFVEGKVFVSRLRAILAQSPHSQRSKTMESRLRSKSMTVGGDDLDSRRWSGRKREGEGGGGAVAREEEEGEEERKEKEKTVLENSRSFRFDSNRFDSIQ</sequence>
<dbReference type="AlphaFoldDB" id="A0A067LE59"/>
<dbReference type="EMBL" id="KK914287">
    <property type="protein sequence ID" value="KDP42775.1"/>
    <property type="molecule type" value="Genomic_DNA"/>
</dbReference>
<organism evidence="2 3">
    <name type="scientific">Jatropha curcas</name>
    <name type="common">Barbados nut</name>
    <dbReference type="NCBI Taxonomy" id="180498"/>
    <lineage>
        <taxon>Eukaryota</taxon>
        <taxon>Viridiplantae</taxon>
        <taxon>Streptophyta</taxon>
        <taxon>Embryophyta</taxon>
        <taxon>Tracheophyta</taxon>
        <taxon>Spermatophyta</taxon>
        <taxon>Magnoliopsida</taxon>
        <taxon>eudicotyledons</taxon>
        <taxon>Gunneridae</taxon>
        <taxon>Pentapetalae</taxon>
        <taxon>rosids</taxon>
        <taxon>fabids</taxon>
        <taxon>Malpighiales</taxon>
        <taxon>Euphorbiaceae</taxon>
        <taxon>Crotonoideae</taxon>
        <taxon>Jatropheae</taxon>
        <taxon>Jatropha</taxon>
    </lineage>
</organism>